<dbReference type="Proteomes" id="UP000011087">
    <property type="component" value="Unassembled WGS sequence"/>
</dbReference>
<proteinExistence type="predicted"/>
<dbReference type="OrthoDB" id="439917at2759"/>
<dbReference type="AlphaFoldDB" id="L1J7N5"/>
<dbReference type="PaxDb" id="55529-EKX44317"/>
<reference evidence="4" key="2">
    <citation type="submission" date="2012-11" db="EMBL/GenBank/DDBJ databases">
        <authorList>
            <person name="Kuo A."/>
            <person name="Curtis B.A."/>
            <person name="Tanifuji G."/>
            <person name="Burki F."/>
            <person name="Gruber A."/>
            <person name="Irimia M."/>
            <person name="Maruyama S."/>
            <person name="Arias M.C."/>
            <person name="Ball S.G."/>
            <person name="Gile G.H."/>
            <person name="Hirakawa Y."/>
            <person name="Hopkins J.F."/>
            <person name="Rensing S.A."/>
            <person name="Schmutz J."/>
            <person name="Symeonidi A."/>
            <person name="Elias M."/>
            <person name="Eveleigh R.J."/>
            <person name="Herman E.K."/>
            <person name="Klute M.J."/>
            <person name="Nakayama T."/>
            <person name="Obornik M."/>
            <person name="Reyes-Prieto A."/>
            <person name="Armbrust E.V."/>
            <person name="Aves S.J."/>
            <person name="Beiko R.G."/>
            <person name="Coutinho P."/>
            <person name="Dacks J.B."/>
            <person name="Durnford D.G."/>
            <person name="Fast N.M."/>
            <person name="Green B.R."/>
            <person name="Grisdale C."/>
            <person name="Hempe F."/>
            <person name="Henrissat B."/>
            <person name="Hoppner M.P."/>
            <person name="Ishida K.-I."/>
            <person name="Kim E."/>
            <person name="Koreny L."/>
            <person name="Kroth P.G."/>
            <person name="Liu Y."/>
            <person name="Malik S.-B."/>
            <person name="Maier U.G."/>
            <person name="McRose D."/>
            <person name="Mock T."/>
            <person name="Neilson J.A."/>
            <person name="Onodera N.T."/>
            <person name="Poole A.M."/>
            <person name="Pritham E.J."/>
            <person name="Richards T.A."/>
            <person name="Rocap G."/>
            <person name="Roy S.W."/>
            <person name="Sarai C."/>
            <person name="Schaack S."/>
            <person name="Shirato S."/>
            <person name="Slamovits C.H."/>
            <person name="Spencer D.F."/>
            <person name="Suzuki S."/>
            <person name="Worden A.Z."/>
            <person name="Zauner S."/>
            <person name="Barry K."/>
            <person name="Bell C."/>
            <person name="Bharti A.K."/>
            <person name="Crow J.A."/>
            <person name="Grimwood J."/>
            <person name="Kramer R."/>
            <person name="Lindquist E."/>
            <person name="Lucas S."/>
            <person name="Salamov A."/>
            <person name="McFadden G.I."/>
            <person name="Lane C.E."/>
            <person name="Keeling P.J."/>
            <person name="Gray M.W."/>
            <person name="Grigoriev I.V."/>
            <person name="Archibald J.M."/>
        </authorList>
    </citation>
    <scope>NUCLEOTIDE SEQUENCE</scope>
    <source>
        <strain evidence="4">CCMP2712</strain>
    </source>
</reference>
<dbReference type="PANTHER" id="PTHR46104:SF1">
    <property type="entry name" value="GENE 9195-RELATED"/>
    <property type="match status" value="1"/>
</dbReference>
<reference evidence="2 4" key="1">
    <citation type="journal article" date="2012" name="Nature">
        <title>Algal genomes reveal evolutionary mosaicism and the fate of nucleomorphs.</title>
        <authorList>
            <consortium name="DOE Joint Genome Institute"/>
            <person name="Curtis B.A."/>
            <person name="Tanifuji G."/>
            <person name="Burki F."/>
            <person name="Gruber A."/>
            <person name="Irimia M."/>
            <person name="Maruyama S."/>
            <person name="Arias M.C."/>
            <person name="Ball S.G."/>
            <person name="Gile G.H."/>
            <person name="Hirakawa Y."/>
            <person name="Hopkins J.F."/>
            <person name="Kuo A."/>
            <person name="Rensing S.A."/>
            <person name="Schmutz J."/>
            <person name="Symeonidi A."/>
            <person name="Elias M."/>
            <person name="Eveleigh R.J."/>
            <person name="Herman E.K."/>
            <person name="Klute M.J."/>
            <person name="Nakayama T."/>
            <person name="Obornik M."/>
            <person name="Reyes-Prieto A."/>
            <person name="Armbrust E.V."/>
            <person name="Aves S.J."/>
            <person name="Beiko R.G."/>
            <person name="Coutinho P."/>
            <person name="Dacks J.B."/>
            <person name="Durnford D.G."/>
            <person name="Fast N.M."/>
            <person name="Green B.R."/>
            <person name="Grisdale C.J."/>
            <person name="Hempel F."/>
            <person name="Henrissat B."/>
            <person name="Hoppner M.P."/>
            <person name="Ishida K."/>
            <person name="Kim E."/>
            <person name="Koreny L."/>
            <person name="Kroth P.G."/>
            <person name="Liu Y."/>
            <person name="Malik S.B."/>
            <person name="Maier U.G."/>
            <person name="McRose D."/>
            <person name="Mock T."/>
            <person name="Neilson J.A."/>
            <person name="Onodera N.T."/>
            <person name="Poole A.M."/>
            <person name="Pritham E.J."/>
            <person name="Richards T.A."/>
            <person name="Rocap G."/>
            <person name="Roy S.W."/>
            <person name="Sarai C."/>
            <person name="Schaack S."/>
            <person name="Shirato S."/>
            <person name="Slamovits C.H."/>
            <person name="Spencer D.F."/>
            <person name="Suzuki S."/>
            <person name="Worden A.Z."/>
            <person name="Zauner S."/>
            <person name="Barry K."/>
            <person name="Bell C."/>
            <person name="Bharti A.K."/>
            <person name="Crow J.A."/>
            <person name="Grimwood J."/>
            <person name="Kramer R."/>
            <person name="Lindquist E."/>
            <person name="Lucas S."/>
            <person name="Salamov A."/>
            <person name="McFadden G.I."/>
            <person name="Lane C.E."/>
            <person name="Keeling P.J."/>
            <person name="Gray M.W."/>
            <person name="Grigoriev I.V."/>
            <person name="Archibald J.M."/>
        </authorList>
    </citation>
    <scope>NUCLEOTIDE SEQUENCE</scope>
    <source>
        <strain evidence="2 4">CCMP2712</strain>
    </source>
</reference>
<dbReference type="EMBL" id="JH993005">
    <property type="protein sequence ID" value="EKX44317.1"/>
    <property type="molecule type" value="Genomic_DNA"/>
</dbReference>
<dbReference type="STRING" id="905079.L1J7N5"/>
<reference evidence="3" key="3">
    <citation type="submission" date="2015-06" db="UniProtKB">
        <authorList>
            <consortium name="EnsemblProtists"/>
        </authorList>
    </citation>
    <scope>IDENTIFICATION</scope>
</reference>
<evidence type="ECO:0000313" key="3">
    <source>
        <dbReference type="EnsemblProtists" id="EKX44317"/>
    </source>
</evidence>
<dbReference type="InterPro" id="IPR011641">
    <property type="entry name" value="Tyr-kin_ephrin_A/B_rcpt-like"/>
</dbReference>
<dbReference type="KEGG" id="gtt:GUITHDRAFT_72301"/>
<feature type="non-terminal residue" evidence="2">
    <location>
        <position position="266"/>
    </location>
</feature>
<dbReference type="PANTHER" id="PTHR46104">
    <property type="entry name" value="GENE 9195-RELATED-RELATED"/>
    <property type="match status" value="1"/>
</dbReference>
<gene>
    <name evidence="2" type="ORF">GUITHDRAFT_72301</name>
</gene>
<organism evidence="2">
    <name type="scientific">Guillardia theta (strain CCMP2712)</name>
    <name type="common">Cryptophyte</name>
    <dbReference type="NCBI Taxonomy" id="905079"/>
    <lineage>
        <taxon>Eukaryota</taxon>
        <taxon>Cryptophyceae</taxon>
        <taxon>Pyrenomonadales</taxon>
        <taxon>Geminigeraceae</taxon>
        <taxon>Guillardia</taxon>
    </lineage>
</organism>
<keyword evidence="4" id="KW-1185">Reference proteome</keyword>
<dbReference type="SUPFAM" id="SSF57184">
    <property type="entry name" value="Growth factor receptor domain"/>
    <property type="match status" value="2"/>
</dbReference>
<dbReference type="Pfam" id="PF07699">
    <property type="entry name" value="Ephrin_rec_like"/>
    <property type="match status" value="1"/>
</dbReference>
<accession>L1J7N5</accession>
<feature type="domain" description="Tyrosine-protein kinase ephrin type A/B receptor-like" evidence="1">
    <location>
        <begin position="60"/>
        <end position="99"/>
    </location>
</feature>
<dbReference type="GeneID" id="17300991"/>
<dbReference type="Gene3D" id="2.10.50.10">
    <property type="entry name" value="Tumor Necrosis Factor Receptor, subunit A, domain 2"/>
    <property type="match status" value="3"/>
</dbReference>
<evidence type="ECO:0000259" key="1">
    <source>
        <dbReference type="Pfam" id="PF07699"/>
    </source>
</evidence>
<dbReference type="HOGENOM" id="CLU_1232673_0_0_1"/>
<evidence type="ECO:0000313" key="4">
    <source>
        <dbReference type="Proteomes" id="UP000011087"/>
    </source>
</evidence>
<name>L1J7N5_GUITC</name>
<dbReference type="SMART" id="SM01411">
    <property type="entry name" value="Ephrin_rec_like"/>
    <property type="match status" value="4"/>
</dbReference>
<dbReference type="EnsemblProtists" id="EKX44317">
    <property type="protein sequence ID" value="EKX44317"/>
    <property type="gene ID" value="GUITHDRAFT_72301"/>
</dbReference>
<dbReference type="InterPro" id="IPR009030">
    <property type="entry name" value="Growth_fac_rcpt_cys_sf"/>
</dbReference>
<dbReference type="RefSeq" id="XP_005831297.1">
    <property type="nucleotide sequence ID" value="XM_005831240.1"/>
</dbReference>
<protein>
    <recommendedName>
        <fullName evidence="1">Tyrosine-protein kinase ephrin type A/B receptor-like domain-containing protein</fullName>
    </recommendedName>
</protein>
<evidence type="ECO:0000313" key="2">
    <source>
        <dbReference type="EMBL" id="EKX44317.1"/>
    </source>
</evidence>
<sequence length="266" mass="27312">MFCPFGLGPFGCPPGYYSNGSSTSCHVCPRGTFCEAGSDLPKLCPAGEFCDNIPQSCPQGFYSSAGSVDCTPCPAGYYCHFCVAGSGSAAPCPLGTFSPAAGNSQQGQCTLCTAGMACPRGALTAPLENCELGHYCPSGTIYPTHAPIQKCSRGHFCPAGTSFPTQYPCPPGTFTESNELASAAECTACPPGFYCLGGEAKVSGQCPTGYYCPTNTESSFQFPCPAGTYNSQVGITSVEGCLECPPGNFCLQGSSFAIPCFAGTYS</sequence>
<dbReference type="OMA" id="YTECKSC"/>